<keyword evidence="2" id="KW-1185">Reference proteome</keyword>
<protein>
    <submittedName>
        <fullName evidence="1">Uncharacterized protein</fullName>
    </submittedName>
</protein>
<reference evidence="1" key="1">
    <citation type="submission" date="2022-03" db="EMBL/GenBank/DDBJ databases">
        <authorList>
            <person name="Martin H S."/>
        </authorList>
    </citation>
    <scope>NUCLEOTIDE SEQUENCE</scope>
</reference>
<organism evidence="1 2">
    <name type="scientific">Iphiclides podalirius</name>
    <name type="common">scarce swallowtail</name>
    <dbReference type="NCBI Taxonomy" id="110791"/>
    <lineage>
        <taxon>Eukaryota</taxon>
        <taxon>Metazoa</taxon>
        <taxon>Ecdysozoa</taxon>
        <taxon>Arthropoda</taxon>
        <taxon>Hexapoda</taxon>
        <taxon>Insecta</taxon>
        <taxon>Pterygota</taxon>
        <taxon>Neoptera</taxon>
        <taxon>Endopterygota</taxon>
        <taxon>Lepidoptera</taxon>
        <taxon>Glossata</taxon>
        <taxon>Ditrysia</taxon>
        <taxon>Papilionoidea</taxon>
        <taxon>Papilionidae</taxon>
        <taxon>Papilioninae</taxon>
        <taxon>Iphiclides</taxon>
    </lineage>
</organism>
<accession>A0ABN8J0X9</accession>
<evidence type="ECO:0000313" key="1">
    <source>
        <dbReference type="EMBL" id="CAH2073234.1"/>
    </source>
</evidence>
<evidence type="ECO:0000313" key="2">
    <source>
        <dbReference type="Proteomes" id="UP000837857"/>
    </source>
</evidence>
<dbReference type="EMBL" id="OW152819">
    <property type="protein sequence ID" value="CAH2073234.1"/>
    <property type="molecule type" value="Genomic_DNA"/>
</dbReference>
<feature type="non-terminal residue" evidence="1">
    <location>
        <position position="75"/>
    </location>
</feature>
<proteinExistence type="predicted"/>
<sequence length="75" mass="8473">MGTEQERAEHAPAASGILDPLRRHALPLVRLIVRAARPLFCSQRLQPANEHTRLRCEPNRDSRHGIIQVCAKKSQ</sequence>
<dbReference type="Proteomes" id="UP000837857">
    <property type="component" value="Chromosome 7"/>
</dbReference>
<gene>
    <name evidence="1" type="ORF">IPOD504_LOCUS15543</name>
</gene>
<name>A0ABN8J0X9_9NEOP</name>